<dbReference type="SUPFAM" id="SSF63817">
    <property type="entry name" value="Sortase"/>
    <property type="match status" value="1"/>
</dbReference>
<dbReference type="CDD" id="cd05830">
    <property type="entry name" value="Sortase_E"/>
    <property type="match status" value="1"/>
</dbReference>
<evidence type="ECO:0000256" key="2">
    <source>
        <dbReference type="PIRSR" id="PIRSR605754-1"/>
    </source>
</evidence>
<feature type="region of interest" description="Disordered" evidence="3">
    <location>
        <begin position="81"/>
        <end position="133"/>
    </location>
</feature>
<proteinExistence type="predicted"/>
<comment type="caution">
    <text evidence="5">The sequence shown here is derived from an EMBL/GenBank/DDBJ whole genome shotgun (WGS) entry which is preliminary data.</text>
</comment>
<dbReference type="Proteomes" id="UP000653674">
    <property type="component" value="Unassembled WGS sequence"/>
</dbReference>
<feature type="active site" description="Acyl-thioester intermediate" evidence="2">
    <location>
        <position position="247"/>
    </location>
</feature>
<evidence type="ECO:0000256" key="4">
    <source>
        <dbReference type="SAM" id="Phobius"/>
    </source>
</evidence>
<evidence type="ECO:0008006" key="7">
    <source>
        <dbReference type="Google" id="ProtNLM"/>
    </source>
</evidence>
<dbReference type="InterPro" id="IPR042003">
    <property type="entry name" value="Sortase_E"/>
</dbReference>
<dbReference type="InterPro" id="IPR005754">
    <property type="entry name" value="Sortase"/>
</dbReference>
<organism evidence="5 6">
    <name type="scientific">Planosporangium flavigriseum</name>
    <dbReference type="NCBI Taxonomy" id="373681"/>
    <lineage>
        <taxon>Bacteria</taxon>
        <taxon>Bacillati</taxon>
        <taxon>Actinomycetota</taxon>
        <taxon>Actinomycetes</taxon>
        <taxon>Micromonosporales</taxon>
        <taxon>Micromonosporaceae</taxon>
        <taxon>Planosporangium</taxon>
    </lineage>
</organism>
<keyword evidence="4" id="KW-1133">Transmembrane helix</keyword>
<keyword evidence="6" id="KW-1185">Reference proteome</keyword>
<evidence type="ECO:0000256" key="1">
    <source>
        <dbReference type="ARBA" id="ARBA00022801"/>
    </source>
</evidence>
<gene>
    <name evidence="5" type="ORF">Pfl04_26050</name>
</gene>
<keyword evidence="4" id="KW-0812">Transmembrane</keyword>
<dbReference type="Pfam" id="PF04203">
    <property type="entry name" value="Sortase"/>
    <property type="match status" value="1"/>
</dbReference>
<feature type="transmembrane region" description="Helical" evidence="4">
    <location>
        <begin position="29"/>
        <end position="53"/>
    </location>
</feature>
<protein>
    <recommendedName>
        <fullName evidence="7">Sortase A</fullName>
    </recommendedName>
</protein>
<reference evidence="5" key="1">
    <citation type="submission" date="2021-01" db="EMBL/GenBank/DDBJ databases">
        <title>Whole genome shotgun sequence of Planosporangium flavigriseum NBRC 105377.</title>
        <authorList>
            <person name="Komaki H."/>
            <person name="Tamura T."/>
        </authorList>
    </citation>
    <scope>NUCLEOTIDE SEQUENCE</scope>
    <source>
        <strain evidence="5">NBRC 105377</strain>
    </source>
</reference>
<evidence type="ECO:0000256" key="3">
    <source>
        <dbReference type="SAM" id="MobiDB-lite"/>
    </source>
</evidence>
<evidence type="ECO:0000313" key="5">
    <source>
        <dbReference type="EMBL" id="GIG74201.1"/>
    </source>
</evidence>
<dbReference type="EMBL" id="BONU01000015">
    <property type="protein sequence ID" value="GIG74201.1"/>
    <property type="molecule type" value="Genomic_DNA"/>
</dbReference>
<feature type="active site" description="Proton donor/acceptor" evidence="2">
    <location>
        <position position="182"/>
    </location>
</feature>
<dbReference type="NCBIfam" id="TIGR01076">
    <property type="entry name" value="sortase_fam"/>
    <property type="match status" value="1"/>
</dbReference>
<dbReference type="GO" id="GO:0016787">
    <property type="term" value="F:hydrolase activity"/>
    <property type="evidence" value="ECO:0007669"/>
    <property type="project" value="UniProtKB-KW"/>
</dbReference>
<dbReference type="Gene3D" id="2.40.260.10">
    <property type="entry name" value="Sortase"/>
    <property type="match status" value="1"/>
</dbReference>
<sequence length="280" mass="29275">MHFMGISRRGDADRSGSVTTGRPDRTQRLLSVAAAVLLAGGLALVGGTGWNWWSRINQIQTNQAGLERAVDAAWARPVERQQAARADGAAPAPAVRGAAGQAGQGTAAQAAQGAGAQEPQGGPVPGASPSPSGAIARLHIPRLRLDLVVVEGARDEDLLRGPGHIPDTPSFGQPGNVGIGGHRYPGVFWDLDRLHEGDPVVVETDSTWYIYRVSREMIVGPSDVQVLAPRPAGAPAGARDFLTLVTCDPVFTTLRRLVRQAVLVRATPRSAGAPPELTGN</sequence>
<evidence type="ECO:0000313" key="6">
    <source>
        <dbReference type="Proteomes" id="UP000653674"/>
    </source>
</evidence>
<dbReference type="AlphaFoldDB" id="A0A8J3PNQ3"/>
<feature type="region of interest" description="Disordered" evidence="3">
    <location>
        <begin position="1"/>
        <end position="23"/>
    </location>
</feature>
<keyword evidence="1" id="KW-0378">Hydrolase</keyword>
<accession>A0A8J3PNQ3</accession>
<dbReference type="InterPro" id="IPR023365">
    <property type="entry name" value="Sortase_dom-sf"/>
</dbReference>
<name>A0A8J3PNQ3_9ACTN</name>
<keyword evidence="4" id="KW-0472">Membrane</keyword>